<evidence type="ECO:0000313" key="1">
    <source>
        <dbReference type="EMBL" id="CAB9522546.1"/>
    </source>
</evidence>
<name>A0A9N8EJN5_9STRA</name>
<accession>A0A9N8EJN5</accession>
<protein>
    <submittedName>
        <fullName evidence="1">Uncharacterized protein</fullName>
    </submittedName>
</protein>
<gene>
    <name evidence="1" type="ORF">SEMRO_1315_G262030.1</name>
</gene>
<dbReference type="AlphaFoldDB" id="A0A9N8EJN5"/>
<evidence type="ECO:0000313" key="2">
    <source>
        <dbReference type="Proteomes" id="UP001153069"/>
    </source>
</evidence>
<reference evidence="1" key="1">
    <citation type="submission" date="2020-06" db="EMBL/GenBank/DDBJ databases">
        <authorList>
            <consortium name="Plant Systems Biology data submission"/>
        </authorList>
    </citation>
    <scope>NUCLEOTIDE SEQUENCE</scope>
    <source>
        <strain evidence="1">D6</strain>
    </source>
</reference>
<proteinExistence type="predicted"/>
<dbReference type="EMBL" id="CAICTM010001313">
    <property type="protein sequence ID" value="CAB9522546.1"/>
    <property type="molecule type" value="Genomic_DNA"/>
</dbReference>
<sequence length="325" mass="35753">MELWKGRYPVICHTANDGHALVLALCRTSTTCESFEQVTILRGQRILYFDLLQHLESRPFVRILATVSNPCGCDLVGLVVNLKTMQVLPIEILSHASEPFHIDDTTSLPATGLDNPLLAGQALAYWDIANRKLIGQFHIHAMPFSIVDNTTTFGAFYNPGAWARMVVIPKSNALVVTLIDLEQHSLFVTHCNSLSSVNSPCGPPRLVDAHAYNGDFTDFGAGGFPELQLGWNGYPVLVYFVQSSPQKGCLRVMQCLDVLCVQFRVFDVSCGLAGHGRDASVTFPSRGTATVSFLDLQGHDDDPSFMQARVAVFDVQQNLDMKYSS</sequence>
<keyword evidence="2" id="KW-1185">Reference proteome</keyword>
<comment type="caution">
    <text evidence="1">The sequence shown here is derived from an EMBL/GenBank/DDBJ whole genome shotgun (WGS) entry which is preliminary data.</text>
</comment>
<organism evidence="1 2">
    <name type="scientific">Seminavis robusta</name>
    <dbReference type="NCBI Taxonomy" id="568900"/>
    <lineage>
        <taxon>Eukaryota</taxon>
        <taxon>Sar</taxon>
        <taxon>Stramenopiles</taxon>
        <taxon>Ochrophyta</taxon>
        <taxon>Bacillariophyta</taxon>
        <taxon>Bacillariophyceae</taxon>
        <taxon>Bacillariophycidae</taxon>
        <taxon>Naviculales</taxon>
        <taxon>Naviculaceae</taxon>
        <taxon>Seminavis</taxon>
    </lineage>
</organism>
<dbReference type="Proteomes" id="UP001153069">
    <property type="component" value="Unassembled WGS sequence"/>
</dbReference>